<sequence length="98" mass="10584">MPKTLPDQPGWTLIVAQNDPARVKPFCSGIQDHPKYEISWAKHKELFGRPLHSRLGIVQQEASFCGATILTSVLPGGGSEGRKSSTERAGLDGIAKES</sequence>
<accession>A0AAV2JHJ5</accession>
<organism evidence="2 3">
    <name type="scientific">Knipowitschia caucasica</name>
    <name type="common">Caucasian dwarf goby</name>
    <name type="synonym">Pomatoschistus caucasicus</name>
    <dbReference type="NCBI Taxonomy" id="637954"/>
    <lineage>
        <taxon>Eukaryota</taxon>
        <taxon>Metazoa</taxon>
        <taxon>Chordata</taxon>
        <taxon>Craniata</taxon>
        <taxon>Vertebrata</taxon>
        <taxon>Euteleostomi</taxon>
        <taxon>Actinopterygii</taxon>
        <taxon>Neopterygii</taxon>
        <taxon>Teleostei</taxon>
        <taxon>Neoteleostei</taxon>
        <taxon>Acanthomorphata</taxon>
        <taxon>Gobiaria</taxon>
        <taxon>Gobiiformes</taxon>
        <taxon>Gobioidei</taxon>
        <taxon>Gobiidae</taxon>
        <taxon>Gobiinae</taxon>
        <taxon>Knipowitschia</taxon>
    </lineage>
</organism>
<name>A0AAV2JHJ5_KNICA</name>
<feature type="compositionally biased region" description="Basic and acidic residues" evidence="1">
    <location>
        <begin position="80"/>
        <end position="98"/>
    </location>
</feature>
<feature type="region of interest" description="Disordered" evidence="1">
    <location>
        <begin position="73"/>
        <end position="98"/>
    </location>
</feature>
<evidence type="ECO:0000313" key="3">
    <source>
        <dbReference type="Proteomes" id="UP001497482"/>
    </source>
</evidence>
<dbReference type="EMBL" id="OZ035834">
    <property type="protein sequence ID" value="CAL1575603.1"/>
    <property type="molecule type" value="Genomic_DNA"/>
</dbReference>
<evidence type="ECO:0000256" key="1">
    <source>
        <dbReference type="SAM" id="MobiDB-lite"/>
    </source>
</evidence>
<protein>
    <submittedName>
        <fullName evidence="2">Uncharacterized protein</fullName>
    </submittedName>
</protein>
<proteinExistence type="predicted"/>
<evidence type="ECO:0000313" key="2">
    <source>
        <dbReference type="EMBL" id="CAL1575603.1"/>
    </source>
</evidence>
<dbReference type="Proteomes" id="UP001497482">
    <property type="component" value="Chromosome 12"/>
</dbReference>
<reference evidence="2 3" key="1">
    <citation type="submission" date="2024-04" db="EMBL/GenBank/DDBJ databases">
        <authorList>
            <person name="Waldvogel A.-M."/>
            <person name="Schoenle A."/>
        </authorList>
    </citation>
    <scope>NUCLEOTIDE SEQUENCE [LARGE SCALE GENOMIC DNA]</scope>
</reference>
<dbReference type="AlphaFoldDB" id="A0AAV2JHJ5"/>
<keyword evidence="3" id="KW-1185">Reference proteome</keyword>
<gene>
    <name evidence="2" type="ORF">KC01_LOCUS7142</name>
</gene>